<dbReference type="Pfam" id="PF01912">
    <property type="entry name" value="eIF-6"/>
    <property type="match status" value="1"/>
</dbReference>
<dbReference type="NCBIfam" id="TIGR00323">
    <property type="entry name" value="eIF-6"/>
    <property type="match status" value="1"/>
</dbReference>
<dbReference type="SUPFAM" id="SSF55909">
    <property type="entry name" value="Pentein"/>
    <property type="match status" value="1"/>
</dbReference>
<dbReference type="GO" id="GO:0043022">
    <property type="term" value="F:ribosome binding"/>
    <property type="evidence" value="ECO:0007669"/>
    <property type="project" value="InterPro"/>
</dbReference>
<dbReference type="PANTHER" id="PTHR10784">
    <property type="entry name" value="TRANSLATION INITIATION FACTOR 6"/>
    <property type="match status" value="1"/>
</dbReference>
<evidence type="ECO:0000313" key="4">
    <source>
        <dbReference type="EMBL" id="AIF17782.1"/>
    </source>
</evidence>
<dbReference type="AlphaFoldDB" id="A0A075HTM7"/>
<proteinExistence type="inferred from homology"/>
<gene>
    <name evidence="3" type="primary">eif6</name>
</gene>
<dbReference type="Gene3D" id="3.75.10.10">
    <property type="entry name" value="L-arginine/glycine Amidinotransferase, Chain A"/>
    <property type="match status" value="1"/>
</dbReference>
<protein>
    <recommendedName>
        <fullName evidence="3">Translation initiation factor 6</fullName>
        <shortName evidence="3">aIF-6</shortName>
    </recommendedName>
</protein>
<dbReference type="SMART" id="SM00654">
    <property type="entry name" value="eIF6"/>
    <property type="match status" value="1"/>
</dbReference>
<name>A0A075HTM7_9ARCH</name>
<comment type="similarity">
    <text evidence="3">Belongs to the eIF-6 family.</text>
</comment>
<accession>A0A075HTM7</accession>
<reference evidence="4" key="1">
    <citation type="journal article" date="2014" name="Genome Biol. Evol.">
        <title>Pangenome evidence for extensive interdomain horizontal transfer affecting lineage core and shell genes in uncultured planktonic thaumarchaeota and euryarchaeota.</title>
        <authorList>
            <person name="Deschamps P."/>
            <person name="Zivanovic Y."/>
            <person name="Moreira D."/>
            <person name="Rodriguez-Valera F."/>
            <person name="Lopez-Garcia P."/>
        </authorList>
    </citation>
    <scope>NUCLEOTIDE SEQUENCE</scope>
</reference>
<dbReference type="EMBL" id="KF901092">
    <property type="protein sequence ID" value="AIF17782.1"/>
    <property type="molecule type" value="Genomic_DNA"/>
</dbReference>
<organism evidence="4">
    <name type="scientific">uncultured marine thaumarchaeote KM3_79_B12</name>
    <dbReference type="NCBI Taxonomy" id="1456293"/>
    <lineage>
        <taxon>Archaea</taxon>
        <taxon>Nitrososphaerota</taxon>
        <taxon>environmental samples</taxon>
    </lineage>
</organism>
<dbReference type="GO" id="GO:0042256">
    <property type="term" value="P:cytosolic ribosome assembly"/>
    <property type="evidence" value="ECO:0007669"/>
    <property type="project" value="InterPro"/>
</dbReference>
<comment type="function">
    <text evidence="3">Binds to the 50S ribosomal subunit and prevents its association with the 30S ribosomal subunit to form the 70S initiation complex.</text>
</comment>
<evidence type="ECO:0000256" key="2">
    <source>
        <dbReference type="ARBA" id="ARBA00022917"/>
    </source>
</evidence>
<dbReference type="GO" id="GO:0003743">
    <property type="term" value="F:translation initiation factor activity"/>
    <property type="evidence" value="ECO:0007669"/>
    <property type="project" value="UniProtKB-UniRule"/>
</dbReference>
<evidence type="ECO:0000256" key="1">
    <source>
        <dbReference type="ARBA" id="ARBA00022540"/>
    </source>
</evidence>
<dbReference type="InterPro" id="IPR002769">
    <property type="entry name" value="eIF6"/>
</dbReference>
<keyword evidence="2 3" id="KW-0648">Protein biosynthesis</keyword>
<dbReference type="PIRSF" id="PIRSF006413">
    <property type="entry name" value="IF-6"/>
    <property type="match status" value="1"/>
</dbReference>
<keyword evidence="1 3" id="KW-0396">Initiation factor</keyword>
<evidence type="ECO:0000256" key="3">
    <source>
        <dbReference type="HAMAP-Rule" id="MF_00032"/>
    </source>
</evidence>
<dbReference type="HAMAP" id="MF_00032">
    <property type="entry name" value="eIF_6"/>
    <property type="match status" value="1"/>
</dbReference>
<sequence length="221" mass="23713">MDIIKYDVYRGPNIGVYISVNDSIGLVPLGFAETKAKKLEEYLDIEVMYTAIANTRLIGSLSVMNNKGFLLPSTAYQDEYDYLKNETDLEVGVLDTKFNALGNVICANDKGAIVSPALSNENCKIISDVMGVEVIQKKIAGSHLAGVNLRANNSGAVIHPETAEKDIKEIADVLGVNVEKCSINGGIPYVSSGILANNHCIVVGSLTNGSEIMNLTKAFLN</sequence>